<dbReference type="AlphaFoldDB" id="A0A0F0CS45"/>
<proteinExistence type="predicted"/>
<reference evidence="2 3" key="1">
    <citation type="submission" date="2015-02" db="EMBL/GenBank/DDBJ databases">
        <title>Single-cell genomics of uncultivated deep-branching MTB reveals a conserved set of magnetosome genes.</title>
        <authorList>
            <person name="Kolinko S."/>
            <person name="Richter M."/>
            <person name="Glockner F.O."/>
            <person name="Brachmann A."/>
            <person name="Schuler D."/>
        </authorList>
    </citation>
    <scope>NUCLEOTIDE SEQUENCE [LARGE SCALE GENOMIC DNA]</scope>
    <source>
        <strain evidence="2">SKK-01</strain>
    </source>
</reference>
<dbReference type="InterPro" id="IPR017853">
    <property type="entry name" value="GH"/>
</dbReference>
<keyword evidence="1" id="KW-0472">Membrane</keyword>
<evidence type="ECO:0000313" key="3">
    <source>
        <dbReference type="Proteomes" id="UP000033428"/>
    </source>
</evidence>
<dbReference type="SUPFAM" id="SSF51445">
    <property type="entry name" value="(Trans)glycosidases"/>
    <property type="match status" value="1"/>
</dbReference>
<protein>
    <submittedName>
        <fullName evidence="2">Uncharacterized protein</fullName>
    </submittedName>
</protein>
<organism evidence="2 3">
    <name type="scientific">Candidatus Omnitrophus magneticus</name>
    <dbReference type="NCBI Taxonomy" id="1609969"/>
    <lineage>
        <taxon>Bacteria</taxon>
        <taxon>Pseudomonadati</taxon>
        <taxon>Candidatus Omnitrophota</taxon>
        <taxon>Candidatus Omnitrophus</taxon>
    </lineage>
</organism>
<name>A0A0F0CS45_9BACT</name>
<keyword evidence="3" id="KW-1185">Reference proteome</keyword>
<gene>
    <name evidence="2" type="ORF">OMAG_001888</name>
</gene>
<dbReference type="PROSITE" id="PS51257">
    <property type="entry name" value="PROKAR_LIPOPROTEIN"/>
    <property type="match status" value="1"/>
</dbReference>
<dbReference type="InterPro" id="IPR055151">
    <property type="entry name" value="GH113"/>
</dbReference>
<dbReference type="Gene3D" id="3.20.20.80">
    <property type="entry name" value="Glycosidases"/>
    <property type="match status" value="1"/>
</dbReference>
<evidence type="ECO:0000256" key="1">
    <source>
        <dbReference type="SAM" id="Phobius"/>
    </source>
</evidence>
<comment type="caution">
    <text evidence="2">The sequence shown here is derived from an EMBL/GenBank/DDBJ whole genome shotgun (WGS) entry which is preliminary data.</text>
</comment>
<keyword evidence="1" id="KW-1133">Transmembrane helix</keyword>
<evidence type="ECO:0000313" key="2">
    <source>
        <dbReference type="EMBL" id="KJJ84250.1"/>
    </source>
</evidence>
<dbReference type="EMBL" id="JYNY01000379">
    <property type="protein sequence ID" value="KJJ84250.1"/>
    <property type="molecule type" value="Genomic_DNA"/>
</dbReference>
<dbReference type="Proteomes" id="UP000033428">
    <property type="component" value="Unassembled WGS sequence"/>
</dbReference>
<keyword evidence="1" id="KW-0812">Transmembrane</keyword>
<accession>A0A0F0CS45</accession>
<feature type="transmembrane region" description="Helical" evidence="1">
    <location>
        <begin position="12"/>
        <end position="29"/>
    </location>
</feature>
<dbReference type="Pfam" id="PF22612">
    <property type="entry name" value="GH113"/>
    <property type="match status" value="1"/>
</dbReference>
<sequence length="292" mass="34598">MNTKEKTQLSKIFKIFIFIISPCLAFLLSSCAHKILWEMPDVFEKGIICPKWEEKGFYYSDFRKILSELREKSGIKYTQLDVIYYQTNINSFEIFPINSYGILKNKNAQITADNNLITSIKNAKKAGLKIVLIPKIKIINNEENTYSREDIGFSNEEDWKKWFTSYEKFILHYADLAQKYEIDFFSVGEGLFMTLNRTDHWQDIIMKTKRKYSGNIVFTCDWNNYKIIEKWPDIDYIAINCYFSVAENYYSPLSEIQNGFDKWNSSIKNYMETKREKPVIFTEIGHKKVLDK</sequence>